<organism evidence="3 4">
    <name type="scientific">Micromonospora inyonensis</name>
    <dbReference type="NCBI Taxonomy" id="47866"/>
    <lineage>
        <taxon>Bacteria</taxon>
        <taxon>Bacillati</taxon>
        <taxon>Actinomycetota</taxon>
        <taxon>Actinomycetes</taxon>
        <taxon>Micromonosporales</taxon>
        <taxon>Micromonosporaceae</taxon>
        <taxon>Micromonospora</taxon>
    </lineage>
</organism>
<accession>A0A1C6S6S3</accession>
<keyword evidence="4" id="KW-1185">Reference proteome</keyword>
<dbReference type="RefSeq" id="WP_176738037.1">
    <property type="nucleotide sequence ID" value="NZ_FMHU01000002.1"/>
</dbReference>
<reference evidence="4" key="1">
    <citation type="submission" date="2016-06" db="EMBL/GenBank/DDBJ databases">
        <authorList>
            <person name="Varghese N."/>
        </authorList>
    </citation>
    <scope>NUCLEOTIDE SEQUENCE [LARGE SCALE GENOMIC DNA]</scope>
    <source>
        <strain evidence="4">DSM 46123</strain>
    </source>
</reference>
<protein>
    <submittedName>
        <fullName evidence="3">FAD-NAD(P)-binding</fullName>
    </submittedName>
</protein>
<dbReference type="STRING" id="47866.GA0074694_4147"/>
<proteinExistence type="predicted"/>
<sequence length="688" mass="74043">MTRFIGIHPLWTDRSTRPVIALVGAGPRGVSLLERIGANLTDFPDIDHLDIHVVDDTELGAGRIWRTDQTRQMCMNTLAGAVTLFPDDTVTMVGPVTPGPTLFEWCRLALDAARPSPSSAIQVADIDPAHRAAFASAAVRPGFVDDYRDELEAMTVATHPSRALYGEYVRWCFARALHILPARVTVATHLARAVGVREDAGRQLVELSTGAVLACDAVVAATGWLPRDHTDEEHGFLAVLTRHPEMTWVRPDNPIDQAVGDIPDGTTAIVRGLGMGFFDVMTLLTIGRGGRFVDDPLTRAGVRYEPSGREPTMYVTSHRGVPYRAKSLYGSLPPSAPQRHLRSVDWSTIPRPIDFDRQLWPLIVKDAFVDYYETLHRVRPEAFAAPLTTVLATIDTTDGVPAALDAAIAPHVPDATDRFDLPAAMSPVRGAFPDPESFTAWVADYVADDLTESAKGRDSAVKAGLWSISAARRLANAIGTFGGFDAESRANGFRALQTFGGMVGSGPPAFRSRQLLALADAGLVRFIGPAARVVADDELGLFRAESPAVAGSAVTSAVLIDAWMHAHDVTASADPLTLSLAAAGRIRPFSVRGRDGRRHPTGGFDVDPQTGLLVHPDGTRDAAFHVAGIPLEEVMGDTIISPVPRSDPTMLRETDRVARSALRVAADAATSVPTSRERHVSPMVDGRR</sequence>
<feature type="compositionally biased region" description="Basic and acidic residues" evidence="1">
    <location>
        <begin position="675"/>
        <end position="688"/>
    </location>
</feature>
<evidence type="ECO:0000313" key="4">
    <source>
        <dbReference type="Proteomes" id="UP000198906"/>
    </source>
</evidence>
<dbReference type="Proteomes" id="UP000198906">
    <property type="component" value="Unassembled WGS sequence"/>
</dbReference>
<gene>
    <name evidence="3" type="ORF">GA0074694_4147</name>
</gene>
<dbReference type="PANTHER" id="PTHR40254">
    <property type="entry name" value="BLR0577 PROTEIN"/>
    <property type="match status" value="1"/>
</dbReference>
<dbReference type="SUPFAM" id="SSF51905">
    <property type="entry name" value="FAD/NAD(P)-binding domain"/>
    <property type="match status" value="1"/>
</dbReference>
<feature type="region of interest" description="Disordered" evidence="1">
    <location>
        <begin position="668"/>
        <end position="688"/>
    </location>
</feature>
<evidence type="ECO:0000259" key="2">
    <source>
        <dbReference type="Pfam" id="PF13454"/>
    </source>
</evidence>
<name>A0A1C6S6S3_9ACTN</name>
<dbReference type="InterPro" id="IPR038732">
    <property type="entry name" value="HpyO/CreE_NAD-binding"/>
</dbReference>
<feature type="domain" description="FAD-dependent urate hydroxylase HpyO/Asp monooxygenase CreE-like FAD/NAD(P)-binding" evidence="2">
    <location>
        <begin position="21"/>
        <end position="223"/>
    </location>
</feature>
<evidence type="ECO:0000256" key="1">
    <source>
        <dbReference type="SAM" id="MobiDB-lite"/>
    </source>
</evidence>
<dbReference type="Pfam" id="PF13454">
    <property type="entry name" value="NAD_binding_9"/>
    <property type="match status" value="1"/>
</dbReference>
<dbReference type="AlphaFoldDB" id="A0A1C6S6S3"/>
<dbReference type="InterPro" id="IPR052189">
    <property type="entry name" value="L-asp_N-monooxygenase_NS-form"/>
</dbReference>
<feature type="region of interest" description="Disordered" evidence="1">
    <location>
        <begin position="591"/>
        <end position="610"/>
    </location>
</feature>
<dbReference type="PANTHER" id="PTHR40254:SF1">
    <property type="entry name" value="BLR0577 PROTEIN"/>
    <property type="match status" value="1"/>
</dbReference>
<dbReference type="EMBL" id="FMHU01000002">
    <property type="protein sequence ID" value="SCL25169.1"/>
    <property type="molecule type" value="Genomic_DNA"/>
</dbReference>
<dbReference type="InterPro" id="IPR036188">
    <property type="entry name" value="FAD/NAD-bd_sf"/>
</dbReference>
<evidence type="ECO:0000313" key="3">
    <source>
        <dbReference type="EMBL" id="SCL25169.1"/>
    </source>
</evidence>